<dbReference type="Pfam" id="PF14907">
    <property type="entry name" value="NTP_transf_5"/>
    <property type="match status" value="1"/>
</dbReference>
<comment type="caution">
    <text evidence="2">The sequence shown here is derived from an EMBL/GenBank/DDBJ whole genome shotgun (WGS) entry which is preliminary data.</text>
</comment>
<dbReference type="RefSeq" id="WP_136536373.1">
    <property type="nucleotide sequence ID" value="NZ_STGY01000069.1"/>
</dbReference>
<dbReference type="InterPro" id="IPR039498">
    <property type="entry name" value="NTP_transf_5"/>
</dbReference>
<keyword evidence="3" id="KW-1185">Reference proteome</keyword>
<dbReference type="Proteomes" id="UP000308760">
    <property type="component" value="Unassembled WGS sequence"/>
</dbReference>
<name>A0A4S8Q0M3_9ACTN</name>
<feature type="region of interest" description="Disordered" evidence="1">
    <location>
        <begin position="363"/>
        <end position="384"/>
    </location>
</feature>
<accession>A0A4S8Q0M3</accession>
<dbReference type="OrthoDB" id="3963523at2"/>
<evidence type="ECO:0000313" key="2">
    <source>
        <dbReference type="EMBL" id="THV37613.1"/>
    </source>
</evidence>
<dbReference type="AlphaFoldDB" id="A0A4S8Q0M3"/>
<protein>
    <recommendedName>
        <fullName evidence="4">Nucleotidyltransferase family protein</fullName>
    </recommendedName>
</protein>
<sequence>MARPLRVSDEDQSWELLKSIAIGRQGSAAWADAEDRIRSGGFNHDALIGQAVQHTLMETTAAFVEALDERPVLPNRTLNHLEHCLSANRVATVKCLDDAAEAGNAMSQEGVRFAFTKGIICQQTFYDGLGARRFNDIDMMVHPDDAKEAATVLTGLAYVERHYFDNRTQSLVPISKHRQAMYRLSPDHLPHFTRLNPGSLPSHTAVDVALSLTWHGSPWQVGVGDALDEVQVVGCRIPGGSVDLLALPQEYDLIFHVLHLFREGWFERTVIEKDVRLSQFTDVVRGWGALEPAARERFVNLIRSSGIELPVAWVLCHADAVFGSTMADECGLASYGTWEWMSSMAGRGGYLRWDGDMEQRLRKSTTVSRTRSEKPEILNATSGR</sequence>
<evidence type="ECO:0008006" key="4">
    <source>
        <dbReference type="Google" id="ProtNLM"/>
    </source>
</evidence>
<reference evidence="2 3" key="2">
    <citation type="submission" date="2019-05" db="EMBL/GenBank/DDBJ databases">
        <title>Glycomyces buryatensis sp. nov.</title>
        <authorList>
            <person name="Nikitina E."/>
        </authorList>
    </citation>
    <scope>NUCLEOTIDE SEQUENCE [LARGE SCALE GENOMIC DNA]</scope>
    <source>
        <strain evidence="2 3">18</strain>
    </source>
</reference>
<gene>
    <name evidence="2" type="ORF">FAB82_20260</name>
</gene>
<organism evidence="2 3">
    <name type="scientific">Glycomyces buryatensis</name>
    <dbReference type="NCBI Taxonomy" id="2570927"/>
    <lineage>
        <taxon>Bacteria</taxon>
        <taxon>Bacillati</taxon>
        <taxon>Actinomycetota</taxon>
        <taxon>Actinomycetes</taxon>
        <taxon>Glycomycetales</taxon>
        <taxon>Glycomycetaceae</taxon>
        <taxon>Glycomyces</taxon>
    </lineage>
</organism>
<proteinExistence type="predicted"/>
<dbReference type="EMBL" id="STGY01000069">
    <property type="protein sequence ID" value="THV37613.1"/>
    <property type="molecule type" value="Genomic_DNA"/>
</dbReference>
<reference evidence="3" key="1">
    <citation type="submission" date="2019-04" db="EMBL/GenBank/DDBJ databases">
        <title>Nocardioides xinjiangensis sp. nov.</title>
        <authorList>
            <person name="Liu S."/>
        </authorList>
    </citation>
    <scope>NUCLEOTIDE SEQUENCE [LARGE SCALE GENOMIC DNA]</scope>
    <source>
        <strain evidence="3">18</strain>
    </source>
</reference>
<evidence type="ECO:0000313" key="3">
    <source>
        <dbReference type="Proteomes" id="UP000308760"/>
    </source>
</evidence>
<evidence type="ECO:0000256" key="1">
    <source>
        <dbReference type="SAM" id="MobiDB-lite"/>
    </source>
</evidence>